<gene>
    <name evidence="1" type="ORF">LCGC14_0278400</name>
</gene>
<dbReference type="EMBL" id="LAZR01000158">
    <property type="protein sequence ID" value="KKN85517.1"/>
    <property type="molecule type" value="Genomic_DNA"/>
</dbReference>
<dbReference type="Gene3D" id="3.40.1350.10">
    <property type="match status" value="1"/>
</dbReference>
<dbReference type="InterPro" id="IPR011856">
    <property type="entry name" value="tRNA_endonuc-like_dom_sf"/>
</dbReference>
<dbReference type="AlphaFoldDB" id="A0A0F9UDQ3"/>
<accession>A0A0F9UDQ3</accession>
<dbReference type="GO" id="GO:0003676">
    <property type="term" value="F:nucleic acid binding"/>
    <property type="evidence" value="ECO:0007669"/>
    <property type="project" value="InterPro"/>
</dbReference>
<evidence type="ECO:0000313" key="1">
    <source>
        <dbReference type="EMBL" id="KKN85517.1"/>
    </source>
</evidence>
<sequence length="95" mass="10525">MKERLGTASRADVVAETNWQTVELTGYSYYSNKGYRILISLVTDHGYDFVAEKDGEFIRVNVKVAGLKAKTIKNSWSISKGGALTTKSEVDVYLA</sequence>
<reference evidence="1" key="1">
    <citation type="journal article" date="2015" name="Nature">
        <title>Complex archaea that bridge the gap between prokaryotes and eukaryotes.</title>
        <authorList>
            <person name="Spang A."/>
            <person name="Saw J.H."/>
            <person name="Jorgensen S.L."/>
            <person name="Zaremba-Niedzwiedzka K."/>
            <person name="Martijn J."/>
            <person name="Lind A.E."/>
            <person name="van Eijk R."/>
            <person name="Schleper C."/>
            <person name="Guy L."/>
            <person name="Ettema T.J."/>
        </authorList>
    </citation>
    <scope>NUCLEOTIDE SEQUENCE</scope>
</reference>
<name>A0A0F9UDQ3_9ZZZZ</name>
<organism evidence="1">
    <name type="scientific">marine sediment metagenome</name>
    <dbReference type="NCBI Taxonomy" id="412755"/>
    <lineage>
        <taxon>unclassified sequences</taxon>
        <taxon>metagenomes</taxon>
        <taxon>ecological metagenomes</taxon>
    </lineage>
</organism>
<proteinExistence type="predicted"/>
<protein>
    <submittedName>
        <fullName evidence="1">Uncharacterized protein</fullName>
    </submittedName>
</protein>
<comment type="caution">
    <text evidence="1">The sequence shown here is derived from an EMBL/GenBank/DDBJ whole genome shotgun (WGS) entry which is preliminary data.</text>
</comment>